<dbReference type="EMBL" id="KB031155">
    <property type="protein sequence ID" value="ELK00905.1"/>
    <property type="molecule type" value="Genomic_DNA"/>
</dbReference>
<gene>
    <name evidence="1" type="ORF">PAL_GLEAN10018355</name>
</gene>
<dbReference type="AlphaFoldDB" id="L5JNJ8"/>
<sequence length="111" mass="11924">MSPDLQAIPPSPASNQRNVLLELLNDGNSQQWLRKRYTCLVIKDFLLAWNTDGHPQAPPHPGSCCQALGGRRVSEDPRAAHGAAEQRVAAECVADVLAMSVPTVPKEEGAS</sequence>
<name>L5JNJ8_PTEAL</name>
<dbReference type="InParanoid" id="L5JNJ8"/>
<accession>L5JNJ8</accession>
<dbReference type="Proteomes" id="UP000010552">
    <property type="component" value="Unassembled WGS sequence"/>
</dbReference>
<organism evidence="1 2">
    <name type="scientific">Pteropus alecto</name>
    <name type="common">Black flying fox</name>
    <dbReference type="NCBI Taxonomy" id="9402"/>
    <lineage>
        <taxon>Eukaryota</taxon>
        <taxon>Metazoa</taxon>
        <taxon>Chordata</taxon>
        <taxon>Craniata</taxon>
        <taxon>Vertebrata</taxon>
        <taxon>Euteleostomi</taxon>
        <taxon>Mammalia</taxon>
        <taxon>Eutheria</taxon>
        <taxon>Laurasiatheria</taxon>
        <taxon>Chiroptera</taxon>
        <taxon>Yinpterochiroptera</taxon>
        <taxon>Pteropodoidea</taxon>
        <taxon>Pteropodidae</taxon>
        <taxon>Pteropodinae</taxon>
        <taxon>Pteropus</taxon>
    </lineage>
</organism>
<evidence type="ECO:0000313" key="2">
    <source>
        <dbReference type="Proteomes" id="UP000010552"/>
    </source>
</evidence>
<evidence type="ECO:0000313" key="1">
    <source>
        <dbReference type="EMBL" id="ELK00905.1"/>
    </source>
</evidence>
<proteinExistence type="predicted"/>
<keyword evidence="2" id="KW-1185">Reference proteome</keyword>
<reference evidence="2" key="1">
    <citation type="journal article" date="2013" name="Science">
        <title>Comparative analysis of bat genomes provides insight into the evolution of flight and immunity.</title>
        <authorList>
            <person name="Zhang G."/>
            <person name="Cowled C."/>
            <person name="Shi Z."/>
            <person name="Huang Z."/>
            <person name="Bishop-Lilly K.A."/>
            <person name="Fang X."/>
            <person name="Wynne J.W."/>
            <person name="Xiong Z."/>
            <person name="Baker M.L."/>
            <person name="Zhao W."/>
            <person name="Tachedjian M."/>
            <person name="Zhu Y."/>
            <person name="Zhou P."/>
            <person name="Jiang X."/>
            <person name="Ng J."/>
            <person name="Yang L."/>
            <person name="Wu L."/>
            <person name="Xiao J."/>
            <person name="Feng Y."/>
            <person name="Chen Y."/>
            <person name="Sun X."/>
            <person name="Zhang Y."/>
            <person name="Marsh G.A."/>
            <person name="Crameri G."/>
            <person name="Broder C.C."/>
            <person name="Frey K.G."/>
            <person name="Wang L.F."/>
            <person name="Wang J."/>
        </authorList>
    </citation>
    <scope>NUCLEOTIDE SEQUENCE [LARGE SCALE GENOMIC DNA]</scope>
</reference>
<protein>
    <submittedName>
        <fullName evidence="1">Uncharacterized protein</fullName>
    </submittedName>
</protein>